<dbReference type="EMBL" id="JAWJWF010000045">
    <property type="protein sequence ID" value="KAK6627311.1"/>
    <property type="molecule type" value="Genomic_DNA"/>
</dbReference>
<evidence type="ECO:0008006" key="4">
    <source>
        <dbReference type="Google" id="ProtNLM"/>
    </source>
</evidence>
<name>A0ABR1ATS5_POLSC</name>
<dbReference type="InterPro" id="IPR033192">
    <property type="entry name" value="ODAD3"/>
</dbReference>
<keyword evidence="1" id="KW-0175">Coiled coil</keyword>
<evidence type="ECO:0000313" key="3">
    <source>
        <dbReference type="Proteomes" id="UP001359485"/>
    </source>
</evidence>
<protein>
    <recommendedName>
        <fullName evidence="4">Coiled-coil domain-containing protein 183</fullName>
    </recommendedName>
</protein>
<gene>
    <name evidence="2" type="ORF">RUM44_009788</name>
</gene>
<accession>A0ABR1ATS5</accession>
<organism evidence="2 3">
    <name type="scientific">Polyplax serrata</name>
    <name type="common">Common mouse louse</name>
    <dbReference type="NCBI Taxonomy" id="468196"/>
    <lineage>
        <taxon>Eukaryota</taxon>
        <taxon>Metazoa</taxon>
        <taxon>Ecdysozoa</taxon>
        <taxon>Arthropoda</taxon>
        <taxon>Hexapoda</taxon>
        <taxon>Insecta</taxon>
        <taxon>Pterygota</taxon>
        <taxon>Neoptera</taxon>
        <taxon>Paraneoptera</taxon>
        <taxon>Psocodea</taxon>
        <taxon>Troctomorpha</taxon>
        <taxon>Phthiraptera</taxon>
        <taxon>Anoplura</taxon>
        <taxon>Polyplacidae</taxon>
        <taxon>Polyplax</taxon>
    </lineage>
</organism>
<dbReference type="PANTHER" id="PTHR46518:SF1">
    <property type="entry name" value="OUTER DYNEIN ARM-DOCKING COMPLEX SUBUNIT 3"/>
    <property type="match status" value="1"/>
</dbReference>
<evidence type="ECO:0000313" key="2">
    <source>
        <dbReference type="EMBL" id="KAK6627311.1"/>
    </source>
</evidence>
<dbReference type="Proteomes" id="UP001359485">
    <property type="component" value="Unassembled WGS sequence"/>
</dbReference>
<evidence type="ECO:0000256" key="1">
    <source>
        <dbReference type="SAM" id="Coils"/>
    </source>
</evidence>
<dbReference type="PANTHER" id="PTHR46518">
    <property type="entry name" value="COILED-COIL DOMAIN-CONTAINING PROTEIN 151"/>
    <property type="match status" value="1"/>
</dbReference>
<proteinExistence type="predicted"/>
<sequence length="579" mass="67984">MSFSKLMTLGQLKAIGVKDERWTIQDKLTMYKGVIRIYNREQKNQVKDTNVLRKMNYKKISTLRKEVKELHEQVKLCMQGDKSLTRRLLQNHRELQLTYMNMSLDKVIEDLNHRLFCRRKNLNVIRHKKSQKEKLLQETQVHLGDLQHIISAPDFNRADLKQQAITNAIQNYDVKFCAAKNIQSVYKRMLAILRKDQRYYEAILVTLQSDSNTQHKCLIRATEMGQLAMEEMANMKSEYTRLEKEVRANMTDREMCLKEIRDRLVDLREESQGLVRTESEFDIQMIQTVTVEEPRKKGKDMEQEIRELNEILTRLQDVTLVPNVKNILPSMLNTLRQKRRLLEELRENAVAFDDMLNKKNHADLMHYSLYHSGAERTLKYEQERKKLKKSIELQKTRLQKILVDQDKISNLSVKLRGGLQRLCKLLEDIKAPPEYTDVDVTRWPVKSLAESLRPHAADEEVQERPPINEEAQRLIHLIESKVRFLKLRVKEVGDPAETERAFVAHFKHVSEFMSTNLYPPEDVVEAPALIVDVVMEDSQVPNRMEIKARSQEIYIEATRNPFEVVEVKGRSKKGGKKKK</sequence>
<comment type="caution">
    <text evidence="2">The sequence shown here is derived from an EMBL/GenBank/DDBJ whole genome shotgun (WGS) entry which is preliminary data.</text>
</comment>
<keyword evidence="3" id="KW-1185">Reference proteome</keyword>
<feature type="coiled-coil region" evidence="1">
    <location>
        <begin position="225"/>
        <end position="355"/>
    </location>
</feature>
<reference evidence="2 3" key="1">
    <citation type="submission" date="2023-09" db="EMBL/GenBank/DDBJ databases">
        <title>Genomes of two closely related lineages of the louse Polyplax serrata with different host specificities.</title>
        <authorList>
            <person name="Martinu J."/>
            <person name="Tarabai H."/>
            <person name="Stefka J."/>
            <person name="Hypsa V."/>
        </authorList>
    </citation>
    <scope>NUCLEOTIDE SEQUENCE [LARGE SCALE GENOMIC DNA]</scope>
    <source>
        <strain evidence="2">98ZLc_SE</strain>
    </source>
</reference>